<dbReference type="SUPFAM" id="SSF56925">
    <property type="entry name" value="OMPA-like"/>
    <property type="match status" value="1"/>
</dbReference>
<accession>A0ABR6WFE2</accession>
<sequence>MFGQVRATYGRNNFSVYQYSQTVQENLILERVTPVHSIALQANGGIGVHYGFTKRWSIEGFVERLFTNDLETSIGYSGYNNWHRNVGVNYRIRQIQFPY</sequence>
<comment type="caution">
    <text evidence="1">The sequence shown here is derived from an EMBL/GenBank/DDBJ whole genome shotgun (WGS) entry which is preliminary data.</text>
</comment>
<organism evidence="1 2">
    <name type="scientific">Spirosoma utsteinense</name>
    <dbReference type="NCBI Taxonomy" id="2585773"/>
    <lineage>
        <taxon>Bacteria</taxon>
        <taxon>Pseudomonadati</taxon>
        <taxon>Bacteroidota</taxon>
        <taxon>Cytophagia</taxon>
        <taxon>Cytophagales</taxon>
        <taxon>Cytophagaceae</taxon>
        <taxon>Spirosoma</taxon>
    </lineage>
</organism>
<proteinExistence type="predicted"/>
<gene>
    <name evidence="1" type="ORF">FH603_5182</name>
</gene>
<evidence type="ECO:0008006" key="3">
    <source>
        <dbReference type="Google" id="ProtNLM"/>
    </source>
</evidence>
<dbReference type="EMBL" id="VFIA01000053">
    <property type="protein sequence ID" value="MBC3794652.1"/>
    <property type="molecule type" value="Genomic_DNA"/>
</dbReference>
<keyword evidence="2" id="KW-1185">Reference proteome</keyword>
<reference evidence="1 2" key="1">
    <citation type="submission" date="2019-06" db="EMBL/GenBank/DDBJ databases">
        <title>Spirosoma utsteinense sp. nov. isolated from Antarctic ice-free soils.</title>
        <authorList>
            <person name="Tahon G."/>
        </authorList>
    </citation>
    <scope>NUCLEOTIDE SEQUENCE [LARGE SCALE GENOMIC DNA]</scope>
    <source>
        <strain evidence="1 2">LMG 31447</strain>
    </source>
</reference>
<name>A0ABR6WFE2_9BACT</name>
<dbReference type="Proteomes" id="UP000700732">
    <property type="component" value="Unassembled WGS sequence"/>
</dbReference>
<dbReference type="InterPro" id="IPR011250">
    <property type="entry name" value="OMP/PagP_B-barrel"/>
</dbReference>
<evidence type="ECO:0000313" key="2">
    <source>
        <dbReference type="Proteomes" id="UP000700732"/>
    </source>
</evidence>
<protein>
    <recommendedName>
        <fullName evidence="3">Outer membrane protein beta-barrel domain-containing protein</fullName>
    </recommendedName>
</protein>
<evidence type="ECO:0000313" key="1">
    <source>
        <dbReference type="EMBL" id="MBC3794652.1"/>
    </source>
</evidence>